<dbReference type="EMBL" id="OBMI01000002">
    <property type="protein sequence ID" value="SOB87234.1"/>
    <property type="molecule type" value="Genomic_DNA"/>
</dbReference>
<proteinExistence type="predicted"/>
<protein>
    <submittedName>
        <fullName evidence="2">Uncharacterized protein</fullName>
    </submittedName>
</protein>
<dbReference type="AlphaFoldDB" id="A0A285R071"/>
<dbReference type="RefSeq" id="WP_179640986.1">
    <property type="nucleotide sequence ID" value="NZ_OBMI01000002.1"/>
</dbReference>
<accession>A0A285R071</accession>
<keyword evidence="3" id="KW-1185">Reference proteome</keyword>
<dbReference type="Proteomes" id="UP000219494">
    <property type="component" value="Unassembled WGS sequence"/>
</dbReference>
<keyword evidence="1" id="KW-0472">Membrane</keyword>
<reference evidence="2 3" key="1">
    <citation type="submission" date="2017-07" db="EMBL/GenBank/DDBJ databases">
        <authorList>
            <person name="Sun Z.S."/>
            <person name="Albrecht U."/>
            <person name="Echele G."/>
            <person name="Lee C.C."/>
        </authorList>
    </citation>
    <scope>NUCLEOTIDE SEQUENCE [LARGE SCALE GENOMIC DNA]</scope>
    <source>
        <strain evidence="2 3">CGMCC 1.12672</strain>
    </source>
</reference>
<keyword evidence="1" id="KW-0812">Transmembrane</keyword>
<evidence type="ECO:0000313" key="2">
    <source>
        <dbReference type="EMBL" id="SOB87234.1"/>
    </source>
</evidence>
<evidence type="ECO:0000313" key="3">
    <source>
        <dbReference type="Proteomes" id="UP000219494"/>
    </source>
</evidence>
<keyword evidence="1" id="KW-1133">Transmembrane helix</keyword>
<organism evidence="2 3">
    <name type="scientific">Sphingomonas guangdongensis</name>
    <dbReference type="NCBI Taxonomy" id="1141890"/>
    <lineage>
        <taxon>Bacteria</taxon>
        <taxon>Pseudomonadati</taxon>
        <taxon>Pseudomonadota</taxon>
        <taxon>Alphaproteobacteria</taxon>
        <taxon>Sphingomonadales</taxon>
        <taxon>Sphingomonadaceae</taxon>
        <taxon>Sphingomonas</taxon>
    </lineage>
</organism>
<feature type="transmembrane region" description="Helical" evidence="1">
    <location>
        <begin position="26"/>
        <end position="45"/>
    </location>
</feature>
<sequence length="49" mass="5261">MAFLALSMFVGLVAFGAEYFGWGDPHGTLQLALISTFVFGVICGYRAKS</sequence>
<gene>
    <name evidence="2" type="ORF">SAMN06297144_2361</name>
</gene>
<evidence type="ECO:0000256" key="1">
    <source>
        <dbReference type="SAM" id="Phobius"/>
    </source>
</evidence>
<name>A0A285R071_9SPHN</name>